<dbReference type="InterPro" id="IPR000812">
    <property type="entry name" value="TFIIB"/>
</dbReference>
<evidence type="ECO:0000313" key="5">
    <source>
        <dbReference type="Proteomes" id="UP001597075"/>
    </source>
</evidence>
<sequence length="189" mass="20581">MTNSTEQQIATALEEVEAVRDELSLSTEIRSRTADVYASAAIENLTDGRRTRLTVAAAVCIGSREVGYPRPTERVARAANLEAKNVKRALRCFQEELDRGFTETPPASYVPFLCSDTELGSEIETEAVELVQELPDAEQRGVHPVGIAGAAIYLAADGDVTQRTIAEIAGVTKETIRVRLADFRSEVVE</sequence>
<keyword evidence="2" id="KW-0804">Transcription</keyword>
<evidence type="ECO:0000256" key="2">
    <source>
        <dbReference type="ARBA" id="ARBA00023163"/>
    </source>
</evidence>
<comment type="caution">
    <text evidence="4">The sequence shown here is derived from an EMBL/GenBank/DDBJ whole genome shotgun (WGS) entry which is preliminary data.</text>
</comment>
<evidence type="ECO:0000259" key="3">
    <source>
        <dbReference type="Pfam" id="PF00382"/>
    </source>
</evidence>
<dbReference type="Proteomes" id="UP001597075">
    <property type="component" value="Unassembled WGS sequence"/>
</dbReference>
<evidence type="ECO:0000313" key="4">
    <source>
        <dbReference type="EMBL" id="MFD1635066.1"/>
    </source>
</evidence>
<feature type="domain" description="Transcription factor TFIIB cyclin-like" evidence="3">
    <location>
        <begin position="106"/>
        <end position="183"/>
    </location>
</feature>
<keyword evidence="5" id="KW-1185">Reference proteome</keyword>
<dbReference type="PRINTS" id="PR00685">
    <property type="entry name" value="TIFACTORIIB"/>
</dbReference>
<dbReference type="EMBL" id="JBHUDL010000010">
    <property type="protein sequence ID" value="MFD1635066.1"/>
    <property type="molecule type" value="Genomic_DNA"/>
</dbReference>
<dbReference type="PANTHER" id="PTHR11618">
    <property type="entry name" value="TRANSCRIPTION INITIATION FACTOR IIB-RELATED"/>
    <property type="match status" value="1"/>
</dbReference>
<protein>
    <recommendedName>
        <fullName evidence="3">Transcription factor TFIIB cyclin-like domain-containing protein</fullName>
    </recommendedName>
</protein>
<evidence type="ECO:0000256" key="1">
    <source>
        <dbReference type="ARBA" id="ARBA00023015"/>
    </source>
</evidence>
<reference evidence="4 5" key="1">
    <citation type="journal article" date="2019" name="Int. J. Syst. Evol. Microbiol.">
        <title>The Global Catalogue of Microorganisms (GCM) 10K type strain sequencing project: providing services to taxonomists for standard genome sequencing and annotation.</title>
        <authorList>
            <consortium name="The Broad Institute Genomics Platform"/>
            <consortium name="The Broad Institute Genome Sequencing Center for Infectious Disease"/>
            <person name="Wu L."/>
            <person name="Ma J."/>
        </authorList>
    </citation>
    <scope>NUCLEOTIDE SEQUENCE [LARGE SCALE GENOMIC DNA]</scope>
    <source>
        <strain evidence="4 5">CGMCC 1.10594</strain>
    </source>
</reference>
<dbReference type="AlphaFoldDB" id="A0ABD6D1J1"/>
<dbReference type="Pfam" id="PF00382">
    <property type="entry name" value="TFIIB"/>
    <property type="match status" value="2"/>
</dbReference>
<dbReference type="PANTHER" id="PTHR11618:SF13">
    <property type="entry name" value="TRANSCRIPTION INITIATION FACTOR IIB"/>
    <property type="match status" value="1"/>
</dbReference>
<dbReference type="InterPro" id="IPR036915">
    <property type="entry name" value="Cyclin-like_sf"/>
</dbReference>
<proteinExistence type="predicted"/>
<dbReference type="Gene3D" id="1.10.472.10">
    <property type="entry name" value="Cyclin-like"/>
    <property type="match status" value="2"/>
</dbReference>
<keyword evidence="1" id="KW-0805">Transcription regulation</keyword>
<accession>A0ABD6D1J1</accession>
<dbReference type="SUPFAM" id="SSF47954">
    <property type="entry name" value="Cyclin-like"/>
    <property type="match status" value="2"/>
</dbReference>
<dbReference type="RefSeq" id="WP_379824110.1">
    <property type="nucleotide sequence ID" value="NZ_CP187151.1"/>
</dbReference>
<name>A0ABD6D1J1_9EURY</name>
<organism evidence="4 5">
    <name type="scientific">Haloplanus ruber</name>
    <dbReference type="NCBI Taxonomy" id="869892"/>
    <lineage>
        <taxon>Archaea</taxon>
        <taxon>Methanobacteriati</taxon>
        <taxon>Methanobacteriota</taxon>
        <taxon>Stenosarchaea group</taxon>
        <taxon>Halobacteria</taxon>
        <taxon>Halobacteriales</taxon>
        <taxon>Haloferacaceae</taxon>
        <taxon>Haloplanus</taxon>
    </lineage>
</organism>
<dbReference type="InterPro" id="IPR013150">
    <property type="entry name" value="TFIIB_cyclin"/>
</dbReference>
<gene>
    <name evidence="4" type="ORF">ACFSBJ_15150</name>
</gene>
<feature type="domain" description="Transcription factor TFIIB cyclin-like" evidence="3">
    <location>
        <begin position="6"/>
        <end position="95"/>
    </location>
</feature>